<dbReference type="Proteomes" id="UP000182248">
    <property type="component" value="Unassembled WGS sequence"/>
</dbReference>
<dbReference type="Gene3D" id="1.25.40.10">
    <property type="entry name" value="Tetratricopeptide repeat domain"/>
    <property type="match status" value="3"/>
</dbReference>
<keyword evidence="2" id="KW-0732">Signal</keyword>
<sequence length="854" mass="99051">MKPFVNISCLVRLTVVASLVFAAGCSTKKDAFLNRNFHALTARNNILYNGKNALEEGREGLIETYTDNFWEVLPVERMEVVEEKALSGGAKNPSFERAEEKAAKAIQKHGMNIRGRERNPQMDEAYLLLGIGRYYDQRFIPAMEAFNYVLDKYPDSDKYHQARIWREKTNIRLESEELALENLKDFVYGTELKDQEYADASAAMAQAYMNLQYPDSAIRKLKIAAAVTRINEERGRYYYIIGQLYDRMDHKDSANAAYDKVVALKRKTSRSYRINAQLQQMRNTQPADSLEREERLEFLAEMEKNRENRPFLDKIYHYIAGFHQEADSIGLAETYLNKSLSASQGDWRLKAMCYEELAEINFDRNEYKNAGAYYDSTLTQLKDDRRKIRAIRKKLDNLEDVIRYEDIVHVNDSILRLAALPEAERVAYFEAYIEEIRAEDERLKAAEERAEAQGNYDPFASPGNAVGQQAEGGKFYFYNPITLGHGKTSFRRIWGERELGDNWRLSDKGTMPRQDDVARGAQEQVAMTPDERYDVNFYLDRLPLDAEILDSLKVDRDFANYQLGLIYKEKFGEYPLAITKLETLLDSDPEEKLVLPAKYHLFRLYETVGSEKMASVKADIIKNHPGSRYAEILENPEAVLAGEADDPEVYFATLYRRFEAQQYEAVVRESERYIKQHNGEEIIPKMEMLRATSLGRLYGLDRFKKELNTIALNYPNDEVGREAQKRLDETVALEKAMFAGEQAEKGRWKLIFPMRKQAEVKMRELVENMEFFALKYPYYKTIEVSRDVYDEDTVFVVVHGLKNDNDAKAFRELVNHDEECKIDVENFLILSPDYRTVQVHKNVEAFRSKGVQKP</sequence>
<dbReference type="PROSITE" id="PS00326">
    <property type="entry name" value="TROPOMYOSIN"/>
    <property type="match status" value="1"/>
</dbReference>
<keyword evidence="4" id="KW-1185">Reference proteome</keyword>
<dbReference type="STRING" id="1150368.SAMN02927921_01667"/>
<dbReference type="InterPro" id="IPR000533">
    <property type="entry name" value="Tropomyosin"/>
</dbReference>
<protein>
    <recommendedName>
        <fullName evidence="5">Protein involved in gliding motility SprE</fullName>
    </recommendedName>
</protein>
<gene>
    <name evidence="3" type="ORF">SAMN02927921_01667</name>
</gene>
<evidence type="ECO:0000256" key="2">
    <source>
        <dbReference type="SAM" id="SignalP"/>
    </source>
</evidence>
<dbReference type="EMBL" id="FPJE01000007">
    <property type="protein sequence ID" value="SFW43595.1"/>
    <property type="molecule type" value="Genomic_DNA"/>
</dbReference>
<name>A0A1K1P809_9FLAO</name>
<evidence type="ECO:0000256" key="1">
    <source>
        <dbReference type="ARBA" id="ARBA00023054"/>
    </source>
</evidence>
<feature type="signal peptide" evidence="2">
    <location>
        <begin position="1"/>
        <end position="22"/>
    </location>
</feature>
<feature type="chain" id="PRO_5009666465" description="Protein involved in gliding motility SprE" evidence="2">
    <location>
        <begin position="23"/>
        <end position="854"/>
    </location>
</feature>
<reference evidence="3 4" key="1">
    <citation type="submission" date="2016-11" db="EMBL/GenBank/DDBJ databases">
        <authorList>
            <person name="Jaros S."/>
            <person name="Januszkiewicz K."/>
            <person name="Wedrychowicz H."/>
        </authorList>
    </citation>
    <scope>NUCLEOTIDE SEQUENCE [LARGE SCALE GENOMIC DNA]</scope>
    <source>
        <strain evidence="3 4">CGMCC 1.12145</strain>
    </source>
</reference>
<dbReference type="AlphaFoldDB" id="A0A1K1P809"/>
<dbReference type="PROSITE" id="PS51257">
    <property type="entry name" value="PROKAR_LIPOPROTEIN"/>
    <property type="match status" value="1"/>
</dbReference>
<dbReference type="InterPro" id="IPR011990">
    <property type="entry name" value="TPR-like_helical_dom_sf"/>
</dbReference>
<keyword evidence="1" id="KW-0175">Coiled coil</keyword>
<dbReference type="RefSeq" id="WP_245777001.1">
    <property type="nucleotide sequence ID" value="NZ_FPJE01000007.1"/>
</dbReference>
<evidence type="ECO:0000313" key="3">
    <source>
        <dbReference type="EMBL" id="SFW43595.1"/>
    </source>
</evidence>
<organism evidence="3 4">
    <name type="scientific">Sinomicrobium oceani</name>
    <dbReference type="NCBI Taxonomy" id="1150368"/>
    <lineage>
        <taxon>Bacteria</taxon>
        <taxon>Pseudomonadati</taxon>
        <taxon>Bacteroidota</taxon>
        <taxon>Flavobacteriia</taxon>
        <taxon>Flavobacteriales</taxon>
        <taxon>Flavobacteriaceae</taxon>
        <taxon>Sinomicrobium</taxon>
    </lineage>
</organism>
<evidence type="ECO:0008006" key="5">
    <source>
        <dbReference type="Google" id="ProtNLM"/>
    </source>
</evidence>
<dbReference type="SUPFAM" id="SSF48452">
    <property type="entry name" value="TPR-like"/>
    <property type="match status" value="1"/>
</dbReference>
<evidence type="ECO:0000313" key="4">
    <source>
        <dbReference type="Proteomes" id="UP000182248"/>
    </source>
</evidence>
<proteinExistence type="predicted"/>
<accession>A0A1K1P809</accession>